<evidence type="ECO:0000256" key="8">
    <source>
        <dbReference type="ARBA" id="ARBA00023136"/>
    </source>
</evidence>
<evidence type="ECO:0000256" key="4">
    <source>
        <dbReference type="ARBA" id="ARBA00022692"/>
    </source>
</evidence>
<sequence length="380" mass="44166">MRLKKTENSDRSDHICHGRNAFILVFLTINFGVFRTVYEDYVALHADMHEELQYLNNTRKSNPQVLFFNRVSKTGSTSMIEALKNLQGPNNFQMNAYKLLPDGSDTETRTMGIIEQGRVVADLSNETNENQAYFRHFHFINFATFNRTNPIYFNMVRHPIARLESWFYYVRQSTYAGLSGKDGVPLRRLKVTLDECIVKNIRGCGIPLNHTLESFLTDLMNSRKDDLRTRRSKYSKLSVARLVVENLDPDQGDEEPSRPQDTVSSQIQYFCGYSPECFAHDPKMALRKAMHNVDNYFSVVGVLEELETTYTVLEQYIPQYFQGIKALSKRVSNKTFHKPKLSTKAKDILIDFLRAEIIFYDFCVQRLHKQHKALYFNSVI</sequence>
<keyword evidence="4 10" id="KW-0812">Transmembrane</keyword>
<evidence type="ECO:0008006" key="13">
    <source>
        <dbReference type="Google" id="ProtNLM"/>
    </source>
</evidence>
<evidence type="ECO:0000313" key="11">
    <source>
        <dbReference type="EMBL" id="TRY67793.1"/>
    </source>
</evidence>
<dbReference type="InterPro" id="IPR007734">
    <property type="entry name" value="Heparan_SO4_2-O-STrfase"/>
</dbReference>
<dbReference type="OMA" id="GRQGPTF"/>
<dbReference type="PANTHER" id="PTHR12129">
    <property type="entry name" value="HEPARAN SULFATE 2-O-SULFOTRANSFERASE"/>
    <property type="match status" value="1"/>
</dbReference>
<comment type="caution">
    <text evidence="11">The sequence shown here is derived from an EMBL/GenBank/DDBJ whole genome shotgun (WGS) entry which is preliminary data.</text>
</comment>
<evidence type="ECO:0000256" key="3">
    <source>
        <dbReference type="ARBA" id="ARBA00022679"/>
    </source>
</evidence>
<evidence type="ECO:0000256" key="2">
    <source>
        <dbReference type="ARBA" id="ARBA00010569"/>
    </source>
</evidence>
<dbReference type="PANTHER" id="PTHR12129:SF20">
    <property type="entry name" value="HEPARAN SULFATE 2-O-SULFOTRANSFERASE PIPE"/>
    <property type="match status" value="1"/>
</dbReference>
<evidence type="ECO:0000256" key="6">
    <source>
        <dbReference type="ARBA" id="ARBA00022989"/>
    </source>
</evidence>
<keyword evidence="9" id="KW-0325">Glycoprotein</keyword>
<evidence type="ECO:0000256" key="5">
    <source>
        <dbReference type="ARBA" id="ARBA00022968"/>
    </source>
</evidence>
<dbReference type="Gene3D" id="3.40.50.300">
    <property type="entry name" value="P-loop containing nucleotide triphosphate hydrolases"/>
    <property type="match status" value="1"/>
</dbReference>
<evidence type="ECO:0000256" key="10">
    <source>
        <dbReference type="SAM" id="Phobius"/>
    </source>
</evidence>
<dbReference type="SUPFAM" id="SSF52540">
    <property type="entry name" value="P-loop containing nucleoside triphosphate hydrolases"/>
    <property type="match status" value="1"/>
</dbReference>
<dbReference type="GO" id="GO:0000139">
    <property type="term" value="C:Golgi membrane"/>
    <property type="evidence" value="ECO:0007669"/>
    <property type="project" value="UniProtKB-SubCell"/>
</dbReference>
<keyword evidence="3" id="KW-0808">Transferase</keyword>
<keyword evidence="5" id="KW-0735">Signal-anchor</keyword>
<dbReference type="Pfam" id="PF03567">
    <property type="entry name" value="Sulfotransfer_2"/>
    <property type="match status" value="1"/>
</dbReference>
<organism evidence="11 12">
    <name type="scientific">Tigriopus californicus</name>
    <name type="common">Marine copepod</name>
    <dbReference type="NCBI Taxonomy" id="6832"/>
    <lineage>
        <taxon>Eukaryota</taxon>
        <taxon>Metazoa</taxon>
        <taxon>Ecdysozoa</taxon>
        <taxon>Arthropoda</taxon>
        <taxon>Crustacea</taxon>
        <taxon>Multicrustacea</taxon>
        <taxon>Hexanauplia</taxon>
        <taxon>Copepoda</taxon>
        <taxon>Harpacticoida</taxon>
        <taxon>Harpacticidae</taxon>
        <taxon>Tigriopus</taxon>
    </lineage>
</organism>
<dbReference type="InterPro" id="IPR027417">
    <property type="entry name" value="P-loop_NTPase"/>
</dbReference>
<evidence type="ECO:0000313" key="12">
    <source>
        <dbReference type="Proteomes" id="UP000318571"/>
    </source>
</evidence>
<gene>
    <name evidence="11" type="ORF">TCAL_06426</name>
</gene>
<evidence type="ECO:0000256" key="1">
    <source>
        <dbReference type="ARBA" id="ARBA00004323"/>
    </source>
</evidence>
<accession>A0A553NQS1</accession>
<dbReference type="Proteomes" id="UP000318571">
    <property type="component" value="Chromosome 4"/>
</dbReference>
<keyword evidence="6 10" id="KW-1133">Transmembrane helix</keyword>
<dbReference type="InterPro" id="IPR005331">
    <property type="entry name" value="Sulfotransferase"/>
</dbReference>
<evidence type="ECO:0000256" key="9">
    <source>
        <dbReference type="ARBA" id="ARBA00023180"/>
    </source>
</evidence>
<reference evidence="11 12" key="1">
    <citation type="journal article" date="2018" name="Nat. Ecol. Evol.">
        <title>Genomic signatures of mitonuclear coevolution across populations of Tigriopus californicus.</title>
        <authorList>
            <person name="Barreto F.S."/>
            <person name="Watson E.T."/>
            <person name="Lima T.G."/>
            <person name="Willett C.S."/>
            <person name="Edmands S."/>
            <person name="Li W."/>
            <person name="Burton R.S."/>
        </authorList>
    </citation>
    <scope>NUCLEOTIDE SEQUENCE [LARGE SCALE GENOMIC DNA]</scope>
    <source>
        <strain evidence="11 12">San Diego</strain>
    </source>
</reference>
<proteinExistence type="inferred from homology"/>
<keyword evidence="8 10" id="KW-0472">Membrane</keyword>
<dbReference type="STRING" id="6832.A0A553NQS1"/>
<comment type="subcellular location">
    <subcellularLocation>
        <location evidence="1">Golgi apparatus membrane</location>
        <topology evidence="1">Single-pass type II membrane protein</topology>
    </subcellularLocation>
</comment>
<keyword evidence="12" id="KW-1185">Reference proteome</keyword>
<evidence type="ECO:0000256" key="7">
    <source>
        <dbReference type="ARBA" id="ARBA00023034"/>
    </source>
</evidence>
<comment type="similarity">
    <text evidence="2">Belongs to the sulfotransferase 3 family.</text>
</comment>
<dbReference type="AlphaFoldDB" id="A0A553NQS1"/>
<dbReference type="GO" id="GO:0008146">
    <property type="term" value="F:sulfotransferase activity"/>
    <property type="evidence" value="ECO:0007669"/>
    <property type="project" value="InterPro"/>
</dbReference>
<feature type="transmembrane region" description="Helical" evidence="10">
    <location>
        <begin position="21"/>
        <end position="38"/>
    </location>
</feature>
<dbReference type="EMBL" id="VCGU01000011">
    <property type="protein sequence ID" value="TRY67793.1"/>
    <property type="molecule type" value="Genomic_DNA"/>
</dbReference>
<keyword evidence="7" id="KW-0333">Golgi apparatus</keyword>
<protein>
    <recommendedName>
        <fullName evidence="13">Heparan sulfate 2-O-sulfotransferase pipe</fullName>
    </recommendedName>
</protein>
<name>A0A553NQS1_TIGCA</name>